<evidence type="ECO:0000256" key="3">
    <source>
        <dbReference type="ARBA" id="ARBA00022597"/>
    </source>
</evidence>
<dbReference type="GO" id="GO:0051119">
    <property type="term" value="F:sugar transmembrane transporter activity"/>
    <property type="evidence" value="ECO:0007669"/>
    <property type="project" value="InterPro"/>
</dbReference>
<gene>
    <name evidence="9" type="ORF">Tsubulata_011249</name>
</gene>
<dbReference type="PROSITE" id="PS50850">
    <property type="entry name" value="MFS"/>
    <property type="match status" value="1"/>
</dbReference>
<dbReference type="GO" id="GO:0016020">
    <property type="term" value="C:membrane"/>
    <property type="evidence" value="ECO:0007669"/>
    <property type="project" value="UniProtKB-SubCell"/>
</dbReference>
<feature type="transmembrane region" description="Helical" evidence="7">
    <location>
        <begin position="268"/>
        <end position="294"/>
    </location>
</feature>
<organism evidence="9 10">
    <name type="scientific">Turnera subulata</name>
    <dbReference type="NCBI Taxonomy" id="218843"/>
    <lineage>
        <taxon>Eukaryota</taxon>
        <taxon>Viridiplantae</taxon>
        <taxon>Streptophyta</taxon>
        <taxon>Embryophyta</taxon>
        <taxon>Tracheophyta</taxon>
        <taxon>Spermatophyta</taxon>
        <taxon>Magnoliopsida</taxon>
        <taxon>eudicotyledons</taxon>
        <taxon>Gunneridae</taxon>
        <taxon>Pentapetalae</taxon>
        <taxon>rosids</taxon>
        <taxon>fabids</taxon>
        <taxon>Malpighiales</taxon>
        <taxon>Passifloraceae</taxon>
        <taxon>Turnera</taxon>
    </lineage>
</organism>
<feature type="domain" description="Major facilitator superfamily (MFS) profile" evidence="8">
    <location>
        <begin position="38"/>
        <end position="417"/>
    </location>
</feature>
<feature type="transmembrane region" description="Helical" evidence="7">
    <location>
        <begin position="327"/>
        <end position="351"/>
    </location>
</feature>
<evidence type="ECO:0000256" key="7">
    <source>
        <dbReference type="SAM" id="Phobius"/>
    </source>
</evidence>
<evidence type="ECO:0000256" key="4">
    <source>
        <dbReference type="ARBA" id="ARBA00022692"/>
    </source>
</evidence>
<evidence type="ECO:0000313" key="9">
    <source>
        <dbReference type="EMBL" id="KAJ4838805.1"/>
    </source>
</evidence>
<evidence type="ECO:0000256" key="2">
    <source>
        <dbReference type="ARBA" id="ARBA00010992"/>
    </source>
</evidence>
<keyword evidence="6 7" id="KW-0472">Membrane</keyword>
<evidence type="ECO:0000256" key="1">
    <source>
        <dbReference type="ARBA" id="ARBA00004141"/>
    </source>
</evidence>
<reference evidence="9" key="1">
    <citation type="submission" date="2022-02" db="EMBL/GenBank/DDBJ databases">
        <authorList>
            <person name="Henning P.M."/>
            <person name="McCubbin A.G."/>
            <person name="Shore J.S."/>
        </authorList>
    </citation>
    <scope>NUCLEOTIDE SEQUENCE</scope>
    <source>
        <strain evidence="9">F60SS</strain>
        <tissue evidence="9">Leaves</tissue>
    </source>
</reference>
<name>A0A9Q0FY34_9ROSI</name>
<reference evidence="9" key="2">
    <citation type="journal article" date="2023" name="Plants (Basel)">
        <title>Annotation of the Turnera subulata (Passifloraceae) Draft Genome Reveals the S-Locus Evolved after the Divergence of Turneroideae from Passifloroideae in a Stepwise Manner.</title>
        <authorList>
            <person name="Henning P.M."/>
            <person name="Roalson E.H."/>
            <person name="Mir W."/>
            <person name="McCubbin A.G."/>
            <person name="Shore J.S."/>
        </authorList>
    </citation>
    <scope>NUCLEOTIDE SEQUENCE</scope>
    <source>
        <strain evidence="9">F60SS</strain>
    </source>
</reference>
<dbReference type="Proteomes" id="UP001141552">
    <property type="component" value="Unassembled WGS sequence"/>
</dbReference>
<keyword evidence="4 7" id="KW-0812">Transmembrane</keyword>
<feature type="transmembrane region" description="Helical" evidence="7">
    <location>
        <begin position="189"/>
        <end position="210"/>
    </location>
</feature>
<dbReference type="Pfam" id="PF00083">
    <property type="entry name" value="Sugar_tr"/>
    <property type="match status" value="2"/>
</dbReference>
<dbReference type="AlphaFoldDB" id="A0A9Q0FY34"/>
<keyword evidence="3" id="KW-0813">Transport</keyword>
<dbReference type="EMBL" id="JAKUCV010003471">
    <property type="protein sequence ID" value="KAJ4838805.1"/>
    <property type="molecule type" value="Genomic_DNA"/>
</dbReference>
<keyword evidence="3" id="KW-0762">Sugar transport</keyword>
<protein>
    <recommendedName>
        <fullName evidence="8">Major facilitator superfamily (MFS) profile domain-containing protein</fullName>
    </recommendedName>
</protein>
<evidence type="ECO:0000313" key="10">
    <source>
        <dbReference type="Proteomes" id="UP001141552"/>
    </source>
</evidence>
<dbReference type="PANTHER" id="PTHR48021">
    <property type="match status" value="1"/>
</dbReference>
<dbReference type="InterPro" id="IPR003663">
    <property type="entry name" value="Sugar/inositol_transpt"/>
</dbReference>
<feature type="transmembrane region" description="Helical" evidence="7">
    <location>
        <begin position="108"/>
        <end position="125"/>
    </location>
</feature>
<sequence>MVSEYAEDGHPERPLLLHANSSTNGGNSSSITFVLVLSTFVAVCGSFCYGCSVGYSSAARSGIIEELDLSVSAFKVKLDLLFGPKGKFYSGVLDYICHLLYVHAKQTMWLSQIFCTPGWLALSFAKDALWLYIGRLSIGFGVGLITYVVPVYISEIASKNIRGRFATANLLMINSGFALMYFLGNIISWRTLSLVAVFPCVIQLGGLFFVPESPRWLAKLGREKEFESALQCLRGKDFDISQEAADISETIQIFQDNPKTIELFQKKYVYPIFVGVGLMLLQQLGGISGVSYYATSIFSKANFSTTIGTTALAIIQELEYMKELTPILVFIALLGNAVAFAIGMSEIPWILMSEIFPLNIKAAAGSLVTLANWSCSWIVTYTFNFMMEWNSPVTFLIFGSICGFTVVFVWKLVPETKGRTLEEIQATIVSRSQTEVC</sequence>
<accession>A0A9Q0FY34</accession>
<dbReference type="OrthoDB" id="6612291at2759"/>
<dbReference type="InterPro" id="IPR020846">
    <property type="entry name" value="MFS_dom"/>
</dbReference>
<dbReference type="PRINTS" id="PR00171">
    <property type="entry name" value="SUGRTRNSPORT"/>
</dbReference>
<feature type="transmembrane region" description="Helical" evidence="7">
    <location>
        <begin position="165"/>
        <end position="183"/>
    </location>
</feature>
<keyword evidence="5 7" id="KW-1133">Transmembrane helix</keyword>
<feature type="transmembrane region" description="Helical" evidence="7">
    <location>
        <begin position="31"/>
        <end position="51"/>
    </location>
</feature>
<dbReference type="InterPro" id="IPR036259">
    <property type="entry name" value="MFS_trans_sf"/>
</dbReference>
<dbReference type="InterPro" id="IPR005828">
    <property type="entry name" value="MFS_sugar_transport-like"/>
</dbReference>
<evidence type="ECO:0000256" key="6">
    <source>
        <dbReference type="ARBA" id="ARBA00023136"/>
    </source>
</evidence>
<evidence type="ECO:0000259" key="8">
    <source>
        <dbReference type="PROSITE" id="PS50850"/>
    </source>
</evidence>
<proteinExistence type="inferred from homology"/>
<dbReference type="PANTHER" id="PTHR48021:SF93">
    <property type="entry name" value="SUGAR TRANSPORTER ERD6-LIKE 1-RELATED"/>
    <property type="match status" value="1"/>
</dbReference>
<dbReference type="InterPro" id="IPR050549">
    <property type="entry name" value="MFS_Trehalose_Transporter"/>
</dbReference>
<dbReference type="SUPFAM" id="SSF103473">
    <property type="entry name" value="MFS general substrate transporter"/>
    <property type="match status" value="1"/>
</dbReference>
<comment type="subcellular location">
    <subcellularLocation>
        <location evidence="1">Membrane</location>
        <topology evidence="1">Multi-pass membrane protein</topology>
    </subcellularLocation>
</comment>
<dbReference type="InterPro" id="IPR044775">
    <property type="entry name" value="MFS_ERD6/Tret1-like"/>
</dbReference>
<evidence type="ECO:0000256" key="5">
    <source>
        <dbReference type="ARBA" id="ARBA00022989"/>
    </source>
</evidence>
<dbReference type="CDD" id="cd17358">
    <property type="entry name" value="MFS_GLUT6_8_Class3_like"/>
    <property type="match status" value="1"/>
</dbReference>
<comment type="similarity">
    <text evidence="2">Belongs to the major facilitator superfamily. Sugar transporter (TC 2.A.1.1) family.</text>
</comment>
<feature type="transmembrane region" description="Helical" evidence="7">
    <location>
        <begin position="363"/>
        <end position="383"/>
    </location>
</feature>
<dbReference type="Gene3D" id="1.20.1250.20">
    <property type="entry name" value="MFS general substrate transporter like domains"/>
    <property type="match status" value="1"/>
</dbReference>
<comment type="caution">
    <text evidence="9">The sequence shown here is derived from an EMBL/GenBank/DDBJ whole genome shotgun (WGS) entry which is preliminary data.</text>
</comment>
<keyword evidence="10" id="KW-1185">Reference proteome</keyword>
<feature type="transmembrane region" description="Helical" evidence="7">
    <location>
        <begin position="131"/>
        <end position="153"/>
    </location>
</feature>
<feature type="transmembrane region" description="Helical" evidence="7">
    <location>
        <begin position="395"/>
        <end position="413"/>
    </location>
</feature>